<dbReference type="SUPFAM" id="SSF103473">
    <property type="entry name" value="MFS general substrate transporter"/>
    <property type="match status" value="1"/>
</dbReference>
<keyword evidence="4 7" id="KW-0812">Transmembrane</keyword>
<dbReference type="InterPro" id="IPR020846">
    <property type="entry name" value="MFS_dom"/>
</dbReference>
<feature type="transmembrane region" description="Helical" evidence="7">
    <location>
        <begin position="359"/>
        <end position="377"/>
    </location>
</feature>
<protein>
    <submittedName>
        <fullName evidence="9">Putative MFS family arabinose efflux permease</fullName>
    </submittedName>
</protein>
<dbReference type="AlphaFoldDB" id="A0A841I3A7"/>
<evidence type="ECO:0000313" key="9">
    <source>
        <dbReference type="EMBL" id="MBB6098848.1"/>
    </source>
</evidence>
<keyword evidence="6 7" id="KW-0472">Membrane</keyword>
<keyword evidence="3" id="KW-1003">Cell membrane</keyword>
<keyword evidence="2" id="KW-0813">Transport</keyword>
<dbReference type="InterPro" id="IPR050171">
    <property type="entry name" value="MFS_Transporters"/>
</dbReference>
<evidence type="ECO:0000256" key="1">
    <source>
        <dbReference type="ARBA" id="ARBA00004651"/>
    </source>
</evidence>
<evidence type="ECO:0000256" key="6">
    <source>
        <dbReference type="ARBA" id="ARBA00023136"/>
    </source>
</evidence>
<dbReference type="Gene3D" id="1.20.1250.20">
    <property type="entry name" value="MFS general substrate transporter like domains"/>
    <property type="match status" value="2"/>
</dbReference>
<keyword evidence="10" id="KW-1185">Reference proteome</keyword>
<evidence type="ECO:0000313" key="10">
    <source>
        <dbReference type="Proteomes" id="UP000569951"/>
    </source>
</evidence>
<proteinExistence type="predicted"/>
<evidence type="ECO:0000256" key="2">
    <source>
        <dbReference type="ARBA" id="ARBA00022448"/>
    </source>
</evidence>
<name>A0A841I3A7_9DEIO</name>
<comment type="subcellular location">
    <subcellularLocation>
        <location evidence="1">Cell membrane</location>
        <topology evidence="1">Multi-pass membrane protein</topology>
    </subcellularLocation>
</comment>
<dbReference type="Proteomes" id="UP000569951">
    <property type="component" value="Unassembled WGS sequence"/>
</dbReference>
<dbReference type="InterPro" id="IPR036259">
    <property type="entry name" value="MFS_trans_sf"/>
</dbReference>
<feature type="transmembrane region" description="Helical" evidence="7">
    <location>
        <begin position="101"/>
        <end position="125"/>
    </location>
</feature>
<feature type="transmembrane region" description="Helical" evidence="7">
    <location>
        <begin position="328"/>
        <end position="347"/>
    </location>
</feature>
<dbReference type="Pfam" id="PF07690">
    <property type="entry name" value="MFS_1"/>
    <property type="match status" value="2"/>
</dbReference>
<evidence type="ECO:0000256" key="5">
    <source>
        <dbReference type="ARBA" id="ARBA00022989"/>
    </source>
</evidence>
<dbReference type="EMBL" id="JACHHG010000008">
    <property type="protein sequence ID" value="MBB6098848.1"/>
    <property type="molecule type" value="Genomic_DNA"/>
</dbReference>
<accession>A0A841I3A7</accession>
<feature type="transmembrane region" description="Helical" evidence="7">
    <location>
        <begin position="207"/>
        <end position="230"/>
    </location>
</feature>
<feature type="transmembrane region" description="Helical" evidence="7">
    <location>
        <begin position="166"/>
        <end position="186"/>
    </location>
</feature>
<comment type="caution">
    <text evidence="9">The sequence shown here is derived from an EMBL/GenBank/DDBJ whole genome shotgun (WGS) entry which is preliminary data.</text>
</comment>
<organism evidence="9 10">
    <name type="scientific">Deinobacterium chartae</name>
    <dbReference type="NCBI Taxonomy" id="521158"/>
    <lineage>
        <taxon>Bacteria</taxon>
        <taxon>Thermotogati</taxon>
        <taxon>Deinococcota</taxon>
        <taxon>Deinococci</taxon>
        <taxon>Deinococcales</taxon>
        <taxon>Deinococcaceae</taxon>
        <taxon>Deinobacterium</taxon>
    </lineage>
</organism>
<evidence type="ECO:0000259" key="8">
    <source>
        <dbReference type="PROSITE" id="PS50850"/>
    </source>
</evidence>
<evidence type="ECO:0000256" key="7">
    <source>
        <dbReference type="SAM" id="Phobius"/>
    </source>
</evidence>
<dbReference type="PANTHER" id="PTHR23517">
    <property type="entry name" value="RESISTANCE PROTEIN MDTM, PUTATIVE-RELATED-RELATED"/>
    <property type="match status" value="1"/>
</dbReference>
<feature type="transmembrane region" description="Helical" evidence="7">
    <location>
        <begin position="294"/>
        <end position="316"/>
    </location>
</feature>
<dbReference type="GO" id="GO:0022857">
    <property type="term" value="F:transmembrane transporter activity"/>
    <property type="evidence" value="ECO:0007669"/>
    <property type="project" value="InterPro"/>
</dbReference>
<dbReference type="RefSeq" id="WP_246351473.1">
    <property type="nucleotide sequence ID" value="NZ_JACHHG010000008.1"/>
</dbReference>
<feature type="transmembrane region" description="Helical" evidence="7">
    <location>
        <begin position="269"/>
        <end position="288"/>
    </location>
</feature>
<feature type="domain" description="Major facilitator superfamily (MFS) profile" evidence="8">
    <location>
        <begin position="13"/>
        <end position="383"/>
    </location>
</feature>
<feature type="transmembrane region" description="Helical" evidence="7">
    <location>
        <begin position="75"/>
        <end position="95"/>
    </location>
</feature>
<sequence>MDTKLPWNEGSTVMRLLLLLTLSEFVRSGFFVGFLAIQANSFGLSATTVGLLLTAHYLADGLAKGPGGALVERIGLGKVAVVGAVVGLIAVLFMARAPLYLIALAISVAWGLTLTSLWPSVMTAVSRYAKPGKESRAMTWAQVAVTPGIVLGAIGTRGLVDVNPAYANALLIGMQLLALLIALSLVRLRIPMNFQQEVRYRWTRLVVLIPAAFAQTLAPGLLGVVIFTYLEMIGRSLISLVPTAVLFGLGMLATLPLAGRLADRRHPRLALLPGLLLLAVVFALVGLPERVVGLLPWLGAVAGVAYGLFVAGWNGMVVRNLPQKHRTAAWGVIMAIEALGYAVGPTFGGLAWDNFGPSGPFWLGAGVLLATQFYYLFNWQAKRARISLHSADTASD</sequence>
<feature type="transmembrane region" description="Helical" evidence="7">
    <location>
        <begin position="12"/>
        <end position="36"/>
    </location>
</feature>
<keyword evidence="5 7" id="KW-1133">Transmembrane helix</keyword>
<feature type="transmembrane region" description="Helical" evidence="7">
    <location>
        <begin position="236"/>
        <end position="257"/>
    </location>
</feature>
<dbReference type="InterPro" id="IPR011701">
    <property type="entry name" value="MFS"/>
</dbReference>
<evidence type="ECO:0000256" key="3">
    <source>
        <dbReference type="ARBA" id="ARBA00022475"/>
    </source>
</evidence>
<reference evidence="9 10" key="1">
    <citation type="submission" date="2020-08" db="EMBL/GenBank/DDBJ databases">
        <title>Genomic Encyclopedia of Type Strains, Phase IV (KMG-IV): sequencing the most valuable type-strain genomes for metagenomic binning, comparative biology and taxonomic classification.</title>
        <authorList>
            <person name="Goeker M."/>
        </authorList>
    </citation>
    <scope>NUCLEOTIDE SEQUENCE [LARGE SCALE GENOMIC DNA]</scope>
    <source>
        <strain evidence="9 10">DSM 21458</strain>
    </source>
</reference>
<dbReference type="PROSITE" id="PS50850">
    <property type="entry name" value="MFS"/>
    <property type="match status" value="1"/>
</dbReference>
<evidence type="ECO:0000256" key="4">
    <source>
        <dbReference type="ARBA" id="ARBA00022692"/>
    </source>
</evidence>
<dbReference type="GO" id="GO:0005886">
    <property type="term" value="C:plasma membrane"/>
    <property type="evidence" value="ECO:0007669"/>
    <property type="project" value="UniProtKB-SubCell"/>
</dbReference>
<gene>
    <name evidence="9" type="ORF">HNR42_002283</name>
</gene>
<feature type="transmembrane region" description="Helical" evidence="7">
    <location>
        <begin position="42"/>
        <end position="63"/>
    </location>
</feature>